<reference evidence="1" key="1">
    <citation type="submission" date="2022-02" db="EMBL/GenBank/DDBJ databases">
        <authorList>
            <person name="Henning P.M."/>
            <person name="McCubbin A.G."/>
            <person name="Shore J.S."/>
        </authorList>
    </citation>
    <scope>NUCLEOTIDE SEQUENCE</scope>
    <source>
        <strain evidence="1">F60SS</strain>
        <tissue evidence="1">Leaves</tissue>
    </source>
</reference>
<proteinExistence type="predicted"/>
<reference evidence="1" key="2">
    <citation type="journal article" date="2023" name="Plants (Basel)">
        <title>Annotation of the Turnera subulata (Passifloraceae) Draft Genome Reveals the S-Locus Evolved after the Divergence of Turneroideae from Passifloroideae in a Stepwise Manner.</title>
        <authorList>
            <person name="Henning P.M."/>
            <person name="Roalson E.H."/>
            <person name="Mir W."/>
            <person name="McCubbin A.G."/>
            <person name="Shore J.S."/>
        </authorList>
    </citation>
    <scope>NUCLEOTIDE SEQUENCE</scope>
    <source>
        <strain evidence="1">F60SS</strain>
    </source>
</reference>
<name>A0A9Q0JRC2_9ROSI</name>
<evidence type="ECO:0000313" key="2">
    <source>
        <dbReference type="Proteomes" id="UP001141552"/>
    </source>
</evidence>
<dbReference type="AlphaFoldDB" id="A0A9Q0JRC2"/>
<comment type="caution">
    <text evidence="1">The sequence shown here is derived from an EMBL/GenBank/DDBJ whole genome shotgun (WGS) entry which is preliminary data.</text>
</comment>
<dbReference type="EMBL" id="JAKUCV010000443">
    <property type="protein sequence ID" value="KAJ4849975.1"/>
    <property type="molecule type" value="Genomic_DNA"/>
</dbReference>
<sequence length="84" mass="9449">MNRGIHFVTIEAKRELLGTHSNGKTDPSINVIGGVAPQTEIDLKRPQIPALVRPKNLINCSHEFALVLSTITRIRQEHVRPIKY</sequence>
<organism evidence="1 2">
    <name type="scientific">Turnera subulata</name>
    <dbReference type="NCBI Taxonomy" id="218843"/>
    <lineage>
        <taxon>Eukaryota</taxon>
        <taxon>Viridiplantae</taxon>
        <taxon>Streptophyta</taxon>
        <taxon>Embryophyta</taxon>
        <taxon>Tracheophyta</taxon>
        <taxon>Spermatophyta</taxon>
        <taxon>Magnoliopsida</taxon>
        <taxon>eudicotyledons</taxon>
        <taxon>Gunneridae</taxon>
        <taxon>Pentapetalae</taxon>
        <taxon>rosids</taxon>
        <taxon>fabids</taxon>
        <taxon>Malpighiales</taxon>
        <taxon>Passifloraceae</taxon>
        <taxon>Turnera</taxon>
    </lineage>
</organism>
<accession>A0A9Q0JRC2</accession>
<keyword evidence="2" id="KW-1185">Reference proteome</keyword>
<dbReference type="Proteomes" id="UP001141552">
    <property type="component" value="Unassembled WGS sequence"/>
</dbReference>
<gene>
    <name evidence="1" type="ORF">Tsubulata_004869</name>
</gene>
<evidence type="ECO:0000313" key="1">
    <source>
        <dbReference type="EMBL" id="KAJ4849975.1"/>
    </source>
</evidence>
<protein>
    <submittedName>
        <fullName evidence="1">Uncharacterized protein</fullName>
    </submittedName>
</protein>